<dbReference type="Proteomes" id="UP001139031">
    <property type="component" value="Unassembled WGS sequence"/>
</dbReference>
<feature type="transmembrane region" description="Helical" evidence="2">
    <location>
        <begin position="66"/>
        <end position="92"/>
    </location>
</feature>
<dbReference type="EMBL" id="JAIRAU010000047">
    <property type="protein sequence ID" value="MBZ5714118.1"/>
    <property type="molecule type" value="Genomic_DNA"/>
</dbReference>
<feature type="compositionally biased region" description="Low complexity" evidence="1">
    <location>
        <begin position="16"/>
        <end position="25"/>
    </location>
</feature>
<evidence type="ECO:0000313" key="4">
    <source>
        <dbReference type="Proteomes" id="UP001139031"/>
    </source>
</evidence>
<dbReference type="RefSeq" id="WP_224195853.1">
    <property type="nucleotide sequence ID" value="NZ_JAIRAU010000047.1"/>
</dbReference>
<reference evidence="3" key="1">
    <citation type="submission" date="2021-08" db="EMBL/GenBank/DDBJ databases">
        <authorList>
            <person name="Stevens D.C."/>
        </authorList>
    </citation>
    <scope>NUCLEOTIDE SEQUENCE</scope>
    <source>
        <strain evidence="3">DSM 53165</strain>
    </source>
</reference>
<keyword evidence="2" id="KW-0472">Membrane</keyword>
<gene>
    <name evidence="3" type="ORF">K7C98_33210</name>
</gene>
<keyword evidence="4" id="KW-1185">Reference proteome</keyword>
<keyword evidence="2" id="KW-0812">Transmembrane</keyword>
<sequence length="99" mass="9116">MSDRSAAQRSHTAATGSTGSPVVSPAVPVLSGGPVSIGPVDVDGASGPVAVGSGKLVAVGAGASPVLVVAAVVVGPLAAVASLAAVAVESVLSAIPDPR</sequence>
<feature type="region of interest" description="Disordered" evidence="1">
    <location>
        <begin position="1"/>
        <end position="25"/>
    </location>
</feature>
<organism evidence="3 4">
    <name type="scientific">Nannocystis pusilla</name>
    <dbReference type="NCBI Taxonomy" id="889268"/>
    <lineage>
        <taxon>Bacteria</taxon>
        <taxon>Pseudomonadati</taxon>
        <taxon>Myxococcota</taxon>
        <taxon>Polyangia</taxon>
        <taxon>Nannocystales</taxon>
        <taxon>Nannocystaceae</taxon>
        <taxon>Nannocystis</taxon>
    </lineage>
</organism>
<accession>A0ABS7U0R7</accession>
<feature type="compositionally biased region" description="Polar residues" evidence="1">
    <location>
        <begin position="1"/>
        <end position="15"/>
    </location>
</feature>
<evidence type="ECO:0000256" key="2">
    <source>
        <dbReference type="SAM" id="Phobius"/>
    </source>
</evidence>
<keyword evidence="2" id="KW-1133">Transmembrane helix</keyword>
<comment type="caution">
    <text evidence="3">The sequence shown here is derived from an EMBL/GenBank/DDBJ whole genome shotgun (WGS) entry which is preliminary data.</text>
</comment>
<name>A0ABS7U0R7_9BACT</name>
<evidence type="ECO:0000256" key="1">
    <source>
        <dbReference type="SAM" id="MobiDB-lite"/>
    </source>
</evidence>
<evidence type="ECO:0000313" key="3">
    <source>
        <dbReference type="EMBL" id="MBZ5714118.1"/>
    </source>
</evidence>
<proteinExistence type="predicted"/>
<protein>
    <submittedName>
        <fullName evidence="3">Uncharacterized protein</fullName>
    </submittedName>
</protein>